<keyword evidence="2" id="KW-1185">Reference proteome</keyword>
<evidence type="ECO:0000313" key="1">
    <source>
        <dbReference type="EMBL" id="TDL16716.1"/>
    </source>
</evidence>
<gene>
    <name evidence="1" type="ORF">BD410DRAFT_795112</name>
</gene>
<proteinExistence type="predicted"/>
<reference evidence="1 2" key="1">
    <citation type="submission" date="2018-06" db="EMBL/GenBank/DDBJ databases">
        <title>A transcriptomic atlas of mushroom development highlights an independent origin of complex multicellularity.</title>
        <authorList>
            <consortium name="DOE Joint Genome Institute"/>
            <person name="Krizsan K."/>
            <person name="Almasi E."/>
            <person name="Merenyi Z."/>
            <person name="Sahu N."/>
            <person name="Viragh M."/>
            <person name="Koszo T."/>
            <person name="Mondo S."/>
            <person name="Kiss B."/>
            <person name="Balint B."/>
            <person name="Kues U."/>
            <person name="Barry K."/>
            <person name="Hegedus J.C."/>
            <person name="Henrissat B."/>
            <person name="Johnson J."/>
            <person name="Lipzen A."/>
            <person name="Ohm R."/>
            <person name="Nagy I."/>
            <person name="Pangilinan J."/>
            <person name="Yan J."/>
            <person name="Xiong Y."/>
            <person name="Grigoriev I.V."/>
            <person name="Hibbett D.S."/>
            <person name="Nagy L.G."/>
        </authorList>
    </citation>
    <scope>NUCLEOTIDE SEQUENCE [LARGE SCALE GENOMIC DNA]</scope>
    <source>
        <strain evidence="1 2">SZMC22713</strain>
    </source>
</reference>
<dbReference type="Proteomes" id="UP000294933">
    <property type="component" value="Unassembled WGS sequence"/>
</dbReference>
<feature type="non-terminal residue" evidence="1">
    <location>
        <position position="142"/>
    </location>
</feature>
<dbReference type="EMBL" id="ML170237">
    <property type="protein sequence ID" value="TDL16716.1"/>
    <property type="molecule type" value="Genomic_DNA"/>
</dbReference>
<dbReference type="VEuPathDB" id="FungiDB:BD410DRAFT_795112"/>
<organism evidence="1 2">
    <name type="scientific">Rickenella mellea</name>
    <dbReference type="NCBI Taxonomy" id="50990"/>
    <lineage>
        <taxon>Eukaryota</taxon>
        <taxon>Fungi</taxon>
        <taxon>Dikarya</taxon>
        <taxon>Basidiomycota</taxon>
        <taxon>Agaricomycotina</taxon>
        <taxon>Agaricomycetes</taxon>
        <taxon>Hymenochaetales</taxon>
        <taxon>Rickenellaceae</taxon>
        <taxon>Rickenella</taxon>
    </lineage>
</organism>
<name>A0A4Y7PNU8_9AGAM</name>
<dbReference type="AlphaFoldDB" id="A0A4Y7PNU8"/>
<sequence length="142" mass="16019">MVVGICSRYYQAGTETTFDKISGLLRMSTKYQIDDLRNEIISHLAVAYPMTLQKYQATVDPKATMRLFPPFEGQHFAVASLAIETGTSAVLPTALWRSTCELAERIDKGVAGQNGTRYQLPLIYRLSCLRVKLTLHLVYMRL</sequence>
<protein>
    <submittedName>
        <fullName evidence="1">Uncharacterized protein</fullName>
    </submittedName>
</protein>
<accession>A0A4Y7PNU8</accession>
<evidence type="ECO:0000313" key="2">
    <source>
        <dbReference type="Proteomes" id="UP000294933"/>
    </source>
</evidence>